<dbReference type="PANTHER" id="PTHR11085">
    <property type="entry name" value="NAD-DEPENDENT PROTEIN DEACYLASE SIRTUIN-5, MITOCHONDRIAL-RELATED"/>
    <property type="match status" value="1"/>
</dbReference>
<evidence type="ECO:0000313" key="9">
    <source>
        <dbReference type="Proteomes" id="UP000294933"/>
    </source>
</evidence>
<dbReference type="SUPFAM" id="SSF52467">
    <property type="entry name" value="DHS-like NAD/FAD-binding domain"/>
    <property type="match status" value="1"/>
</dbReference>
<feature type="active site" description="Proton acceptor" evidence="6">
    <location>
        <position position="70"/>
    </location>
</feature>
<accession>A0A4Y7QLW1</accession>
<dbReference type="InterPro" id="IPR050134">
    <property type="entry name" value="NAD-dep_sirtuin_deacylases"/>
</dbReference>
<evidence type="ECO:0000313" key="8">
    <source>
        <dbReference type="EMBL" id="TDL27900.1"/>
    </source>
</evidence>
<evidence type="ECO:0000256" key="2">
    <source>
        <dbReference type="ARBA" id="ARBA00006924"/>
    </source>
</evidence>
<evidence type="ECO:0000256" key="5">
    <source>
        <dbReference type="ARBA" id="ARBA00023128"/>
    </source>
</evidence>
<keyword evidence="4" id="KW-0520">NAD</keyword>
<feature type="binding site" evidence="6">
    <location>
        <position position="83"/>
    </location>
    <ligand>
        <name>Zn(2+)</name>
        <dbReference type="ChEBI" id="CHEBI:29105"/>
    </ligand>
</feature>
<dbReference type="VEuPathDB" id="FungiDB:BD410DRAFT_781815"/>
<comment type="similarity">
    <text evidence="2">Belongs to the sirtuin family. Class I subfamily.</text>
</comment>
<keyword evidence="9" id="KW-1185">Reference proteome</keyword>
<dbReference type="InterPro" id="IPR029035">
    <property type="entry name" value="DHS-like_NAD/FAD-binding_dom"/>
</dbReference>
<keyword evidence="6" id="KW-0479">Metal-binding</keyword>
<feature type="binding site" evidence="6">
    <location>
        <position position="122"/>
    </location>
    <ligand>
        <name>Zn(2+)</name>
        <dbReference type="ChEBI" id="CHEBI:29105"/>
    </ligand>
</feature>
<dbReference type="AlphaFoldDB" id="A0A4Y7QLW1"/>
<dbReference type="GO" id="GO:0005634">
    <property type="term" value="C:nucleus"/>
    <property type="evidence" value="ECO:0007669"/>
    <property type="project" value="TreeGrafter"/>
</dbReference>
<feature type="binding site" evidence="6">
    <location>
        <position position="127"/>
    </location>
    <ligand>
        <name>Zn(2+)</name>
        <dbReference type="ChEBI" id="CHEBI:29105"/>
    </ligand>
</feature>
<dbReference type="PROSITE" id="PS50305">
    <property type="entry name" value="SIRTUIN"/>
    <property type="match status" value="1"/>
</dbReference>
<dbReference type="PANTHER" id="PTHR11085:SF10">
    <property type="entry name" value="NAD-DEPENDENT PROTEIN DEACYLASE SIRTUIN-5, MITOCHONDRIAL-RELATED"/>
    <property type="match status" value="1"/>
</dbReference>
<evidence type="ECO:0000256" key="3">
    <source>
        <dbReference type="ARBA" id="ARBA00022679"/>
    </source>
</evidence>
<name>A0A4Y7QLW1_9AGAM</name>
<dbReference type="Proteomes" id="UP000294933">
    <property type="component" value="Unassembled WGS sequence"/>
</dbReference>
<keyword evidence="6" id="KW-0862">Zinc</keyword>
<reference evidence="8 9" key="1">
    <citation type="submission" date="2018-06" db="EMBL/GenBank/DDBJ databases">
        <title>A transcriptomic atlas of mushroom development highlights an independent origin of complex multicellularity.</title>
        <authorList>
            <consortium name="DOE Joint Genome Institute"/>
            <person name="Krizsan K."/>
            <person name="Almasi E."/>
            <person name="Merenyi Z."/>
            <person name="Sahu N."/>
            <person name="Viragh M."/>
            <person name="Koszo T."/>
            <person name="Mondo S."/>
            <person name="Kiss B."/>
            <person name="Balint B."/>
            <person name="Kues U."/>
            <person name="Barry K."/>
            <person name="Hegedus J.C."/>
            <person name="Henrissat B."/>
            <person name="Johnson J."/>
            <person name="Lipzen A."/>
            <person name="Ohm R."/>
            <person name="Nagy I."/>
            <person name="Pangilinan J."/>
            <person name="Yan J."/>
            <person name="Xiong Y."/>
            <person name="Grigoriev I.V."/>
            <person name="Hibbett D.S."/>
            <person name="Nagy L.G."/>
        </authorList>
    </citation>
    <scope>NUCLEOTIDE SEQUENCE [LARGE SCALE GENOMIC DNA]</scope>
    <source>
        <strain evidence="8 9">SZMC22713</strain>
    </source>
</reference>
<evidence type="ECO:0000256" key="4">
    <source>
        <dbReference type="ARBA" id="ARBA00023027"/>
    </source>
</evidence>
<organism evidence="8 9">
    <name type="scientific">Rickenella mellea</name>
    <dbReference type="NCBI Taxonomy" id="50990"/>
    <lineage>
        <taxon>Eukaryota</taxon>
        <taxon>Fungi</taxon>
        <taxon>Dikarya</taxon>
        <taxon>Basidiomycota</taxon>
        <taxon>Agaricomycotina</taxon>
        <taxon>Agaricomycetes</taxon>
        <taxon>Hymenochaetales</taxon>
        <taxon>Rickenellaceae</taxon>
        <taxon>Rickenella</taxon>
    </lineage>
</organism>
<feature type="binding site" evidence="6">
    <location>
        <position position="78"/>
    </location>
    <ligand>
        <name>Zn(2+)</name>
        <dbReference type="ChEBI" id="CHEBI:29105"/>
    </ligand>
</feature>
<dbReference type="GO" id="GO:0005739">
    <property type="term" value="C:mitochondrion"/>
    <property type="evidence" value="ECO:0007669"/>
    <property type="project" value="UniProtKB-SubCell"/>
</dbReference>
<keyword evidence="3" id="KW-0808">Transferase</keyword>
<comment type="subcellular location">
    <subcellularLocation>
        <location evidence="1">Mitochondrion</location>
    </subcellularLocation>
</comment>
<dbReference type="EMBL" id="ML170158">
    <property type="protein sequence ID" value="TDL27900.1"/>
    <property type="molecule type" value="Genomic_DNA"/>
</dbReference>
<sequence length="216" mass="23300">MAYLLSRVRGKSPNEAHRILARLCTPSLRQNVAPNAERVTHVTQNVDGLSLEALSAVSGLSSSESIIEMHGNLFNVACTAHDCSYTSKNTDNPICPALGGTEKIVAEGNTEPIVKRAFLPHCPEKGCGQLLRPDVVWFGERPKHIEMIIELAKVADLCLVVGTSSLVQPASRLPAYVRANGGKVAVFNMEQTNHSDEADWVFLGGCEVELGRVLGL</sequence>
<dbReference type="STRING" id="50990.A0A4Y7QLW1"/>
<dbReference type="Pfam" id="PF02146">
    <property type="entry name" value="SIR2"/>
    <property type="match status" value="1"/>
</dbReference>
<gene>
    <name evidence="8" type="ORF">BD410DRAFT_781815</name>
</gene>
<evidence type="ECO:0000256" key="1">
    <source>
        <dbReference type="ARBA" id="ARBA00004173"/>
    </source>
</evidence>
<keyword evidence="5" id="KW-0496">Mitochondrion</keyword>
<dbReference type="GO" id="GO:0017136">
    <property type="term" value="F:histone deacetylase activity, NAD-dependent"/>
    <property type="evidence" value="ECO:0007669"/>
    <property type="project" value="TreeGrafter"/>
</dbReference>
<proteinExistence type="inferred from homology"/>
<dbReference type="GO" id="GO:0070403">
    <property type="term" value="F:NAD+ binding"/>
    <property type="evidence" value="ECO:0007669"/>
    <property type="project" value="InterPro"/>
</dbReference>
<protein>
    <submittedName>
        <fullName evidence="8">DHS-like NAD/FAD-binding domain-containing protein</fullName>
    </submittedName>
</protein>
<evidence type="ECO:0000259" key="7">
    <source>
        <dbReference type="PROSITE" id="PS50305"/>
    </source>
</evidence>
<feature type="domain" description="Deacetylase sirtuin-type" evidence="7">
    <location>
        <begin position="1"/>
        <end position="216"/>
    </location>
</feature>
<dbReference type="OrthoDB" id="424302at2759"/>
<dbReference type="InterPro" id="IPR026590">
    <property type="entry name" value="Ssirtuin_cat_dom"/>
</dbReference>
<evidence type="ECO:0000256" key="6">
    <source>
        <dbReference type="PROSITE-ProRule" id="PRU00236"/>
    </source>
</evidence>
<dbReference type="InterPro" id="IPR003000">
    <property type="entry name" value="Sirtuin"/>
</dbReference>
<dbReference type="Gene3D" id="3.40.50.1220">
    <property type="entry name" value="TPP-binding domain"/>
    <property type="match status" value="1"/>
</dbReference>
<dbReference type="GO" id="GO:0046872">
    <property type="term" value="F:metal ion binding"/>
    <property type="evidence" value="ECO:0007669"/>
    <property type="project" value="UniProtKB-KW"/>
</dbReference>